<proteinExistence type="predicted"/>
<evidence type="ECO:0008006" key="3">
    <source>
        <dbReference type="Google" id="ProtNLM"/>
    </source>
</evidence>
<organism evidence="1 2">
    <name type="scientific">Nitrosospira multiformis</name>
    <dbReference type="NCBI Taxonomy" id="1231"/>
    <lineage>
        <taxon>Bacteria</taxon>
        <taxon>Pseudomonadati</taxon>
        <taxon>Pseudomonadota</taxon>
        <taxon>Betaproteobacteria</taxon>
        <taxon>Nitrosomonadales</taxon>
        <taxon>Nitrosomonadaceae</taxon>
        <taxon>Nitrosospira</taxon>
    </lineage>
</organism>
<accession>A0ABY0TDU4</accession>
<dbReference type="Proteomes" id="UP000183471">
    <property type="component" value="Unassembled WGS sequence"/>
</dbReference>
<name>A0ABY0TDU4_9PROT</name>
<comment type="caution">
    <text evidence="1">The sequence shown here is derived from an EMBL/GenBank/DDBJ whole genome shotgun (WGS) entry which is preliminary data.</text>
</comment>
<keyword evidence="2" id="KW-1185">Reference proteome</keyword>
<evidence type="ECO:0000313" key="1">
    <source>
        <dbReference type="EMBL" id="SDQ68126.1"/>
    </source>
</evidence>
<dbReference type="RefSeq" id="WP_074632024.1">
    <property type="nucleotide sequence ID" value="NZ_FNKY01000001.1"/>
</dbReference>
<protein>
    <recommendedName>
        <fullName evidence="3">DUF3396 domain-containing protein</fullName>
    </recommendedName>
</protein>
<reference evidence="1 2" key="1">
    <citation type="submission" date="2016-10" db="EMBL/GenBank/DDBJ databases">
        <authorList>
            <person name="Varghese N."/>
            <person name="Submissions S."/>
        </authorList>
    </citation>
    <scope>NUCLEOTIDE SEQUENCE [LARGE SCALE GENOMIC DNA]</scope>
    <source>
        <strain evidence="1 2">Nl1</strain>
    </source>
</reference>
<gene>
    <name evidence="1" type="ORF">SAMN05216402_1830</name>
</gene>
<dbReference type="InterPro" id="IPR021815">
    <property type="entry name" value="TsiV"/>
</dbReference>
<sequence>MQLPLDLHRFELRSKEENVRIVSLAYDLVLYTDRILSEVPEAVLYAYDRFLRIVPPGTLRWYLTESMSKHKAITPRSMDMLGGWLKLGSSSREIINIELRDGQDFTNTADFVFFVYGGEPTYPRHRFEANMIRLCFPPEWGATRHLELYHLAKDICHHFPFQSGHSGYVLQTSKYVQEESEFQAFKLGMQFPCVDIRNEITDLIAVRDAIKGVNWLTMLCDDFVDRIRGRLPLSASLPPSAEIIRVDGGVILKAGNHPILGDLDTGEDISLYKAVYRLVEPLQRAARDKYSSFLLPGGDHVAKTQRWLRRLGDD</sequence>
<dbReference type="EMBL" id="FNKY01000001">
    <property type="protein sequence ID" value="SDQ68126.1"/>
    <property type="molecule type" value="Genomic_DNA"/>
</dbReference>
<evidence type="ECO:0000313" key="2">
    <source>
        <dbReference type="Proteomes" id="UP000183471"/>
    </source>
</evidence>
<dbReference type="Pfam" id="PF11876">
    <property type="entry name" value="TsiV"/>
    <property type="match status" value="1"/>
</dbReference>